<organism evidence="1 2">
    <name type="scientific">Chaenocephalus aceratus</name>
    <name type="common">Blackfin icefish</name>
    <name type="synonym">Chaenichthys aceratus</name>
    <dbReference type="NCBI Taxonomy" id="36190"/>
    <lineage>
        <taxon>Eukaryota</taxon>
        <taxon>Metazoa</taxon>
        <taxon>Chordata</taxon>
        <taxon>Craniata</taxon>
        <taxon>Vertebrata</taxon>
        <taxon>Euteleostomi</taxon>
        <taxon>Actinopterygii</taxon>
        <taxon>Neopterygii</taxon>
        <taxon>Teleostei</taxon>
        <taxon>Neoteleostei</taxon>
        <taxon>Acanthomorphata</taxon>
        <taxon>Eupercaria</taxon>
        <taxon>Perciformes</taxon>
        <taxon>Notothenioidei</taxon>
        <taxon>Channichthyidae</taxon>
        <taxon>Chaenocephalus</taxon>
    </lineage>
</organism>
<gene>
    <name evidence="1" type="ORF">KUCAC02_016093</name>
</gene>
<dbReference type="EMBL" id="CM043785">
    <property type="protein sequence ID" value="KAI4833179.1"/>
    <property type="molecule type" value="Genomic_DNA"/>
</dbReference>
<dbReference type="Proteomes" id="UP001057452">
    <property type="component" value="Chromosome 1"/>
</dbReference>
<evidence type="ECO:0000313" key="1">
    <source>
        <dbReference type="EMBL" id="KAI4833179.1"/>
    </source>
</evidence>
<reference evidence="1" key="1">
    <citation type="submission" date="2022-05" db="EMBL/GenBank/DDBJ databases">
        <title>Chromosome-level genome of Chaenocephalus aceratus.</title>
        <authorList>
            <person name="Park H."/>
        </authorList>
    </citation>
    <scope>NUCLEOTIDE SEQUENCE</scope>
    <source>
        <strain evidence="1">KU_202001</strain>
    </source>
</reference>
<protein>
    <submittedName>
        <fullName evidence="1">Uncharacterized protein</fullName>
    </submittedName>
</protein>
<keyword evidence="2" id="KW-1185">Reference proteome</keyword>
<evidence type="ECO:0000313" key="2">
    <source>
        <dbReference type="Proteomes" id="UP001057452"/>
    </source>
</evidence>
<name>A0ACB9Y028_CHAAC</name>
<sequence>MSQVRQTRRPFPQIGEQQRRGPGFSSGVSTLLHQEYVFRARGSDDSDRKPDPACRLSEVLVDISPDKRDACCFHGSVVLQPEV</sequence>
<comment type="caution">
    <text evidence="1">The sequence shown here is derived from an EMBL/GenBank/DDBJ whole genome shotgun (WGS) entry which is preliminary data.</text>
</comment>
<proteinExistence type="predicted"/>
<accession>A0ACB9Y028</accession>